<dbReference type="InterPro" id="IPR004923">
    <property type="entry name" value="FTR1/Fip1/EfeU"/>
</dbReference>
<dbReference type="Gene3D" id="1.10.760.10">
    <property type="entry name" value="Cytochrome c-like domain"/>
    <property type="match status" value="1"/>
</dbReference>
<feature type="transmembrane region" description="Helical" evidence="10">
    <location>
        <begin position="427"/>
        <end position="450"/>
    </location>
</feature>
<dbReference type="Pfam" id="PF03239">
    <property type="entry name" value="FTR1"/>
    <property type="match status" value="2"/>
</dbReference>
<evidence type="ECO:0000256" key="2">
    <source>
        <dbReference type="ARBA" id="ARBA00008333"/>
    </source>
</evidence>
<dbReference type="RefSeq" id="WP_338438500.1">
    <property type="nucleotide sequence ID" value="NZ_JAUYVH010000027.1"/>
</dbReference>
<reference evidence="13 14" key="1">
    <citation type="submission" date="2023-08" db="EMBL/GenBank/DDBJ databases">
        <title>Oxalobacteraceae gen .nov., isolated from river sludge outside the plant.</title>
        <authorList>
            <person name="Zhao S.Y."/>
        </authorList>
    </citation>
    <scope>NUCLEOTIDE SEQUENCE [LARGE SCALE GENOMIC DNA]</scope>
    <source>
        <strain evidence="13 14">R-40</strain>
    </source>
</reference>
<keyword evidence="4 10" id="KW-0812">Transmembrane</keyword>
<evidence type="ECO:0000256" key="10">
    <source>
        <dbReference type="SAM" id="Phobius"/>
    </source>
</evidence>
<keyword evidence="5 9" id="KW-0479">Metal-binding</keyword>
<dbReference type="PROSITE" id="PS51007">
    <property type="entry name" value="CYTC"/>
    <property type="match status" value="1"/>
</dbReference>
<evidence type="ECO:0000256" key="11">
    <source>
        <dbReference type="SAM" id="SignalP"/>
    </source>
</evidence>
<organism evidence="13 14">
    <name type="scientific">Keguizhuia sedimenti</name>
    <dbReference type="NCBI Taxonomy" id="3064264"/>
    <lineage>
        <taxon>Bacteria</taxon>
        <taxon>Pseudomonadati</taxon>
        <taxon>Pseudomonadota</taxon>
        <taxon>Betaproteobacteria</taxon>
        <taxon>Burkholderiales</taxon>
        <taxon>Oxalobacteraceae</taxon>
        <taxon>Keguizhuia</taxon>
    </lineage>
</organism>
<comment type="caution">
    <text evidence="13">The sequence shown here is derived from an EMBL/GenBank/DDBJ whole genome shotgun (WGS) entry which is preliminary data.</text>
</comment>
<feature type="signal peptide" evidence="11">
    <location>
        <begin position="1"/>
        <end position="27"/>
    </location>
</feature>
<evidence type="ECO:0000256" key="3">
    <source>
        <dbReference type="ARBA" id="ARBA00022617"/>
    </source>
</evidence>
<feature type="transmembrane region" description="Helical" evidence="10">
    <location>
        <begin position="500"/>
        <end position="517"/>
    </location>
</feature>
<gene>
    <name evidence="13" type="ORF">Q8A64_18725</name>
</gene>
<feature type="domain" description="Cytochrome c" evidence="12">
    <location>
        <begin position="136"/>
        <end position="223"/>
    </location>
</feature>
<evidence type="ECO:0000256" key="8">
    <source>
        <dbReference type="ARBA" id="ARBA00023136"/>
    </source>
</evidence>
<feature type="chain" id="PRO_5045999496" evidence="11">
    <location>
        <begin position="28"/>
        <end position="649"/>
    </location>
</feature>
<feature type="transmembrane region" description="Helical" evidence="10">
    <location>
        <begin position="391"/>
        <end position="415"/>
    </location>
</feature>
<dbReference type="InterPro" id="IPR036909">
    <property type="entry name" value="Cyt_c-like_dom_sf"/>
</dbReference>
<evidence type="ECO:0000313" key="13">
    <source>
        <dbReference type="EMBL" id="MDQ9172440.1"/>
    </source>
</evidence>
<dbReference type="Proteomes" id="UP001225596">
    <property type="component" value="Unassembled WGS sequence"/>
</dbReference>
<protein>
    <submittedName>
        <fullName evidence="13">Cytochrome c/FTR1 family iron permease</fullName>
    </submittedName>
</protein>
<feature type="transmembrane region" description="Helical" evidence="10">
    <location>
        <begin position="565"/>
        <end position="585"/>
    </location>
</feature>
<keyword evidence="14" id="KW-1185">Reference proteome</keyword>
<feature type="transmembrane region" description="Helical" evidence="10">
    <location>
        <begin position="620"/>
        <end position="638"/>
    </location>
</feature>
<feature type="transmembrane region" description="Helical" evidence="10">
    <location>
        <begin position="537"/>
        <end position="558"/>
    </location>
</feature>
<dbReference type="InterPro" id="IPR009056">
    <property type="entry name" value="Cyt_c-like_dom"/>
</dbReference>
<dbReference type="EMBL" id="JAUYVH010000027">
    <property type="protein sequence ID" value="MDQ9172440.1"/>
    <property type="molecule type" value="Genomic_DNA"/>
</dbReference>
<dbReference type="PANTHER" id="PTHR31632:SF2">
    <property type="entry name" value="PLASMA MEMBRANE IRON PERMEASE"/>
    <property type="match status" value="1"/>
</dbReference>
<keyword evidence="7 9" id="KW-0408">Iron</keyword>
<accession>A0ABU1BTV3</accession>
<keyword evidence="11" id="KW-0732">Signal</keyword>
<dbReference type="SUPFAM" id="SSF46626">
    <property type="entry name" value="Cytochrome c"/>
    <property type="match status" value="1"/>
</dbReference>
<keyword evidence="8 10" id="KW-0472">Membrane</keyword>
<evidence type="ECO:0000256" key="5">
    <source>
        <dbReference type="ARBA" id="ARBA00022723"/>
    </source>
</evidence>
<comment type="similarity">
    <text evidence="2">Belongs to the oxidase-dependent Fe transporter (OFeT) (TC 9.A.10.1) family.</text>
</comment>
<proteinExistence type="inferred from homology"/>
<evidence type="ECO:0000259" key="12">
    <source>
        <dbReference type="PROSITE" id="PS51007"/>
    </source>
</evidence>
<comment type="subcellular location">
    <subcellularLocation>
        <location evidence="1">Membrane</location>
        <topology evidence="1">Multi-pass membrane protein</topology>
    </subcellularLocation>
</comment>
<feature type="transmembrane region" description="Helical" evidence="10">
    <location>
        <begin position="462"/>
        <end position="479"/>
    </location>
</feature>
<keyword evidence="6 10" id="KW-1133">Transmembrane helix</keyword>
<keyword evidence="3 9" id="KW-0349">Heme</keyword>
<dbReference type="Pfam" id="PF13442">
    <property type="entry name" value="Cytochrome_CBB3"/>
    <property type="match status" value="1"/>
</dbReference>
<evidence type="ECO:0000313" key="14">
    <source>
        <dbReference type="Proteomes" id="UP001225596"/>
    </source>
</evidence>
<evidence type="ECO:0000256" key="9">
    <source>
        <dbReference type="PROSITE-ProRule" id="PRU00433"/>
    </source>
</evidence>
<evidence type="ECO:0000256" key="1">
    <source>
        <dbReference type="ARBA" id="ARBA00004141"/>
    </source>
</evidence>
<evidence type="ECO:0000256" key="4">
    <source>
        <dbReference type="ARBA" id="ARBA00022692"/>
    </source>
</evidence>
<name>A0ABU1BTV3_9BURK</name>
<evidence type="ECO:0000256" key="6">
    <source>
        <dbReference type="ARBA" id="ARBA00022989"/>
    </source>
</evidence>
<sequence>MKLPRFGIFRLILALCITSVLSSPCFAQDNATEGRVKQIWQMLDYIAVDYVGAVEKGTVISKDEYAEMVEFSQSVEKQMAELPETGGKKNLQEASIALRESIQNKSATETVASRARALAASLIGAYPIPVAPAATPDLKLGARIYQAQCASCHGAEGNAETPLATKLNPPPIAFSDAQRARERSVLSLYQTTTQGVQGTSMQSFSSLSEEERWAVAYFVSTLSYTESERTQGEKLWKSDPALKDEIDGISSLTQSSEASLSEEIGPAFARNLLAYLRSNPAVVETSQKDSIAVAQMKLKESLAALKNGDRSNAGKLAISAYLDGFEPVEPALAAKNHALFAQIEKSMGLYRSAVNEGSIEAAGNMEAQLQSLLTEAKSALNTDDADPVSTFLSALLILLREGLEALLIVIAMIAFLRKAERNDALPYVHAGWIGALAAGGITWAVATYLVDISGASREITEGFAAIFAAVVLLTVGVWMHQKSLAGRWQAYVKAKMTHALNKRSLAFLFILSFVTVYREVFETVLFYAALWNEKNGFYLLLGLGTGIVILAAIAVVMLRTTRRLPIARFFAVSSALVTVLAVVLIGKGTAALQEAGILNVTPVSMPRIDLLGIYPSQQTLVAQLIVLALIAIGFALNLRAQKTLPNNRA</sequence>
<evidence type="ECO:0000256" key="7">
    <source>
        <dbReference type="ARBA" id="ARBA00023004"/>
    </source>
</evidence>
<dbReference type="PANTHER" id="PTHR31632">
    <property type="entry name" value="IRON TRANSPORTER FTH1"/>
    <property type="match status" value="1"/>
</dbReference>